<dbReference type="InterPro" id="IPR013632">
    <property type="entry name" value="Rad51_C"/>
</dbReference>
<dbReference type="GO" id="GO:0000150">
    <property type="term" value="F:DNA strand exchange activity"/>
    <property type="evidence" value="ECO:0007669"/>
    <property type="project" value="TreeGrafter"/>
</dbReference>
<dbReference type="Pfam" id="PF08423">
    <property type="entry name" value="Rad51"/>
    <property type="match status" value="1"/>
</dbReference>
<dbReference type="OrthoDB" id="1861185at2759"/>
<evidence type="ECO:0000313" key="5">
    <source>
        <dbReference type="EMBL" id="KAA6409812.1"/>
    </source>
</evidence>
<dbReference type="GO" id="GO:0000730">
    <property type="term" value="P:DNA recombinase assembly"/>
    <property type="evidence" value="ECO:0007669"/>
    <property type="project" value="TreeGrafter"/>
</dbReference>
<gene>
    <name evidence="5" type="ORF">FRX48_06424</name>
</gene>
<dbReference type="GO" id="GO:0006312">
    <property type="term" value="P:mitotic recombination"/>
    <property type="evidence" value="ECO:0007669"/>
    <property type="project" value="TreeGrafter"/>
</dbReference>
<dbReference type="GO" id="GO:0003697">
    <property type="term" value="F:single-stranded DNA binding"/>
    <property type="evidence" value="ECO:0007669"/>
    <property type="project" value="TreeGrafter"/>
</dbReference>
<protein>
    <submittedName>
        <fullName evidence="5">DNA repair RAD57</fullName>
    </submittedName>
</protein>
<reference evidence="5 6" key="1">
    <citation type="submission" date="2019-09" db="EMBL/GenBank/DDBJ databases">
        <title>The hologenome of the rock-dwelling lichen Lasallia pustulata.</title>
        <authorList>
            <person name="Greshake Tzovaras B."/>
            <person name="Segers F."/>
            <person name="Bicker A."/>
            <person name="Dal Grande F."/>
            <person name="Otte J."/>
            <person name="Hankeln T."/>
            <person name="Schmitt I."/>
            <person name="Ebersberger I."/>
        </authorList>
    </citation>
    <scope>NUCLEOTIDE SEQUENCE [LARGE SCALE GENOMIC DNA]</scope>
    <source>
        <strain evidence="5">A1-1</strain>
    </source>
</reference>
<dbReference type="InterPro" id="IPR020588">
    <property type="entry name" value="RecA_ATP-bd"/>
</dbReference>
<accession>A0A5M8PLM9</accession>
<feature type="region of interest" description="Disordered" evidence="3">
    <location>
        <begin position="147"/>
        <end position="172"/>
    </location>
</feature>
<evidence type="ECO:0000256" key="3">
    <source>
        <dbReference type="SAM" id="MobiDB-lite"/>
    </source>
</evidence>
<name>A0A5M8PLM9_9LECA</name>
<organism evidence="5 6">
    <name type="scientific">Lasallia pustulata</name>
    <dbReference type="NCBI Taxonomy" id="136370"/>
    <lineage>
        <taxon>Eukaryota</taxon>
        <taxon>Fungi</taxon>
        <taxon>Dikarya</taxon>
        <taxon>Ascomycota</taxon>
        <taxon>Pezizomycotina</taxon>
        <taxon>Lecanoromycetes</taxon>
        <taxon>OSLEUM clade</taxon>
        <taxon>Umbilicariomycetidae</taxon>
        <taxon>Umbilicariales</taxon>
        <taxon>Umbilicariaceae</taxon>
        <taxon>Lasallia</taxon>
    </lineage>
</organism>
<dbReference type="InterPro" id="IPR027417">
    <property type="entry name" value="P-loop_NTPase"/>
</dbReference>
<dbReference type="GO" id="GO:0140664">
    <property type="term" value="F:ATP-dependent DNA damage sensor activity"/>
    <property type="evidence" value="ECO:0007669"/>
    <property type="project" value="InterPro"/>
</dbReference>
<feature type="domain" description="RecA family profile 1" evidence="4">
    <location>
        <begin position="101"/>
        <end position="172"/>
    </location>
</feature>
<keyword evidence="2" id="KW-0067">ATP-binding</keyword>
<comment type="caution">
    <text evidence="5">The sequence shown here is derived from an EMBL/GenBank/DDBJ whole genome shotgun (WGS) entry which is preliminary data.</text>
</comment>
<sequence length="172" mass="18212">MTDLLHTLPDFPTKSYTHLLPSLEKHLITTTDLLTLDALEIAKRAQLPVLDLRRLANHVLSALQEDLGLKDHGPVEAIPTPLSGTDPKESLQKTGTDIVNQWSTISTLDNALDAALGGGIPTGYITEITGESGAGKTQLLLTLLLSAQLPPPPASPAQPSTSPPKPRCPPLA</sequence>
<feature type="compositionally biased region" description="Pro residues" evidence="3">
    <location>
        <begin position="149"/>
        <end position="172"/>
    </location>
</feature>
<dbReference type="PROSITE" id="PS50162">
    <property type="entry name" value="RECA_2"/>
    <property type="match status" value="1"/>
</dbReference>
<dbReference type="GO" id="GO:0042148">
    <property type="term" value="P:DNA strand invasion"/>
    <property type="evidence" value="ECO:0007669"/>
    <property type="project" value="TreeGrafter"/>
</dbReference>
<keyword evidence="1" id="KW-0547">Nucleotide-binding</keyword>
<dbReference type="PANTHER" id="PTHR22942:SF66">
    <property type="entry name" value="RE19845P"/>
    <property type="match status" value="1"/>
</dbReference>
<evidence type="ECO:0000313" key="6">
    <source>
        <dbReference type="Proteomes" id="UP000324767"/>
    </source>
</evidence>
<dbReference type="Proteomes" id="UP000324767">
    <property type="component" value="Unassembled WGS sequence"/>
</dbReference>
<dbReference type="SUPFAM" id="SSF52540">
    <property type="entry name" value="P-loop containing nucleoside triphosphate hydrolases"/>
    <property type="match status" value="1"/>
</dbReference>
<evidence type="ECO:0000256" key="1">
    <source>
        <dbReference type="ARBA" id="ARBA00022741"/>
    </source>
</evidence>
<dbReference type="PANTHER" id="PTHR22942">
    <property type="entry name" value="RECA/RAD51/RADA DNA STRAND-PAIRING FAMILY MEMBER"/>
    <property type="match status" value="1"/>
</dbReference>
<dbReference type="GO" id="GO:0003690">
    <property type="term" value="F:double-stranded DNA binding"/>
    <property type="evidence" value="ECO:0007669"/>
    <property type="project" value="TreeGrafter"/>
</dbReference>
<evidence type="ECO:0000259" key="4">
    <source>
        <dbReference type="PROSITE" id="PS50162"/>
    </source>
</evidence>
<dbReference type="EMBL" id="VXIT01000010">
    <property type="protein sequence ID" value="KAA6409812.1"/>
    <property type="molecule type" value="Genomic_DNA"/>
</dbReference>
<dbReference type="GO" id="GO:0061982">
    <property type="term" value="P:meiosis I cell cycle process"/>
    <property type="evidence" value="ECO:0007669"/>
    <property type="project" value="UniProtKB-ARBA"/>
</dbReference>
<dbReference type="Gene3D" id="3.40.50.300">
    <property type="entry name" value="P-loop containing nucleotide triphosphate hydrolases"/>
    <property type="match status" value="1"/>
</dbReference>
<evidence type="ECO:0000256" key="2">
    <source>
        <dbReference type="ARBA" id="ARBA00022840"/>
    </source>
</evidence>
<dbReference type="AlphaFoldDB" id="A0A5M8PLM9"/>
<dbReference type="GO" id="GO:0005524">
    <property type="term" value="F:ATP binding"/>
    <property type="evidence" value="ECO:0007669"/>
    <property type="project" value="UniProtKB-KW"/>
</dbReference>
<proteinExistence type="predicted"/>